<evidence type="ECO:0008006" key="3">
    <source>
        <dbReference type="Google" id="ProtNLM"/>
    </source>
</evidence>
<dbReference type="EMBL" id="FNDS01000003">
    <property type="protein sequence ID" value="SDH85453.1"/>
    <property type="molecule type" value="Genomic_DNA"/>
</dbReference>
<dbReference type="Proteomes" id="UP000199636">
    <property type="component" value="Unassembled WGS sequence"/>
</dbReference>
<evidence type="ECO:0000313" key="1">
    <source>
        <dbReference type="EMBL" id="SDH85453.1"/>
    </source>
</evidence>
<dbReference type="Pfam" id="PF11162">
    <property type="entry name" value="DUF2946"/>
    <property type="match status" value="1"/>
</dbReference>
<dbReference type="STRING" id="428992.SAMN05216272_103447"/>
<evidence type="ECO:0000313" key="2">
    <source>
        <dbReference type="Proteomes" id="UP000199636"/>
    </source>
</evidence>
<organism evidence="1 2">
    <name type="scientific">Pseudomonas panipatensis</name>
    <dbReference type="NCBI Taxonomy" id="428992"/>
    <lineage>
        <taxon>Bacteria</taxon>
        <taxon>Pseudomonadati</taxon>
        <taxon>Pseudomonadota</taxon>
        <taxon>Gammaproteobacteria</taxon>
        <taxon>Pseudomonadales</taxon>
        <taxon>Pseudomonadaceae</taxon>
        <taxon>Pseudomonas</taxon>
    </lineage>
</organism>
<dbReference type="AlphaFoldDB" id="A0A1G8FTI5"/>
<reference evidence="2" key="1">
    <citation type="submission" date="2016-10" db="EMBL/GenBank/DDBJ databases">
        <authorList>
            <person name="Varghese N."/>
            <person name="Submissions S."/>
        </authorList>
    </citation>
    <scope>NUCLEOTIDE SEQUENCE [LARGE SCALE GENOMIC DNA]</scope>
    <source>
        <strain evidence="2">CCM 7469</strain>
    </source>
</reference>
<proteinExistence type="predicted"/>
<protein>
    <recommendedName>
        <fullName evidence="3">DUF2946 domain-containing protein</fullName>
    </recommendedName>
</protein>
<gene>
    <name evidence="1" type="ORF">SAMN05216272_103447</name>
</gene>
<dbReference type="InterPro" id="IPR021333">
    <property type="entry name" value="DUF2946"/>
</dbReference>
<accession>A0A1G8FTI5</accession>
<dbReference type="RefSeq" id="WP_090262411.1">
    <property type="nucleotide sequence ID" value="NZ_FNDS01000003.1"/>
</dbReference>
<dbReference type="OrthoDB" id="6987583at2"/>
<keyword evidence="2" id="KW-1185">Reference proteome</keyword>
<name>A0A1G8FTI5_9PSED</name>
<sequence>MSRGYLDCIWLACLAVLFNVFAAPLAELMSPQQKLLVMWGGFCSAAAPRQVATELVPAPDRQHPMPGGHVCCCANAALLALPPAALGAFAEPALREARRPVPRRAAPALRRLWPSLNPRASPALA</sequence>